<dbReference type="Gene3D" id="3.40.720.10">
    <property type="entry name" value="Alkaline Phosphatase, subunit A"/>
    <property type="match status" value="1"/>
</dbReference>
<dbReference type="EMBL" id="JAMQON010000006">
    <property type="protein sequence ID" value="MDS0261440.1"/>
    <property type="molecule type" value="Genomic_DNA"/>
</dbReference>
<organism evidence="2 3">
    <name type="scientific">Haloarcula saliterrae</name>
    <dbReference type="NCBI Taxonomy" id="2950534"/>
    <lineage>
        <taxon>Archaea</taxon>
        <taxon>Methanobacteriati</taxon>
        <taxon>Methanobacteriota</taxon>
        <taxon>Stenosarchaea group</taxon>
        <taxon>Halobacteria</taxon>
        <taxon>Halobacteriales</taxon>
        <taxon>Haloarculaceae</taxon>
        <taxon>Haloarcula</taxon>
    </lineage>
</organism>
<evidence type="ECO:0000259" key="1">
    <source>
        <dbReference type="Pfam" id="PF00884"/>
    </source>
</evidence>
<sequence length="367" mass="41859">MARIAPGTLAEYYYTIYRTKIYRLVDINISCYINEKNKNSLRCTLNQLMELGTDSLAKELYGFCAFGSLAATKQWQLGTNVYDRDWDLLVVLDCCRVDALEAVRAEYDFIGDVGAIWSVGSTSKEWIANTFQERYSDQISETTYITANGFAADVLDEEPDWTEWGATQGTWMSTQRWLAPLVSRDVVDSDDLDSCHRIWDLSDRHEHGHTPYAEDVTDYTIRVGRAESPTKTIVHYMQPHAPYLANRSQSSLDDWQAKPLEELRNGGDKDRIWAEYLDNLRYVLDEVARLLENFSAQKVVITADHGELFGEFGLHDHGVGILHPALRKVPWAETTARDTGTVEPEIDIRTETSGDVKETLRNLGYFE</sequence>
<comment type="caution">
    <text evidence="2">The sequence shown here is derived from an EMBL/GenBank/DDBJ whole genome shotgun (WGS) entry which is preliminary data.</text>
</comment>
<keyword evidence="3" id="KW-1185">Reference proteome</keyword>
<name>A0ABU2FIB0_9EURY</name>
<accession>A0ABU2FIB0</accession>
<dbReference type="Pfam" id="PF00884">
    <property type="entry name" value="Sulfatase"/>
    <property type="match status" value="1"/>
</dbReference>
<dbReference type="Proteomes" id="UP001259659">
    <property type="component" value="Unassembled WGS sequence"/>
</dbReference>
<reference evidence="2 3" key="1">
    <citation type="submission" date="2022-06" db="EMBL/GenBank/DDBJ databases">
        <title>Haloarcula sp. a new haloarchaeum isolate from saline soil.</title>
        <authorList>
            <person name="Strakova D."/>
            <person name="Galisteo C."/>
            <person name="Sanchez-Porro C."/>
            <person name="Ventosa A."/>
        </authorList>
    </citation>
    <scope>NUCLEOTIDE SEQUENCE [LARGE SCALE GENOMIC DNA]</scope>
    <source>
        <strain evidence="2 3">S1CR25-12</strain>
    </source>
</reference>
<evidence type="ECO:0000313" key="2">
    <source>
        <dbReference type="EMBL" id="MDS0261440.1"/>
    </source>
</evidence>
<gene>
    <name evidence="2" type="ORF">NDI56_18725</name>
</gene>
<evidence type="ECO:0000313" key="3">
    <source>
        <dbReference type="Proteomes" id="UP001259659"/>
    </source>
</evidence>
<dbReference type="InterPro" id="IPR000917">
    <property type="entry name" value="Sulfatase_N"/>
</dbReference>
<dbReference type="SUPFAM" id="SSF53649">
    <property type="entry name" value="Alkaline phosphatase-like"/>
    <property type="match status" value="1"/>
</dbReference>
<dbReference type="InterPro" id="IPR017850">
    <property type="entry name" value="Alkaline_phosphatase_core_sf"/>
</dbReference>
<proteinExistence type="predicted"/>
<feature type="domain" description="Sulfatase N-terminal" evidence="1">
    <location>
        <begin position="198"/>
        <end position="317"/>
    </location>
</feature>
<protein>
    <submittedName>
        <fullName evidence="2">Sulfatase-like hydrolase/transferase</fullName>
    </submittedName>
</protein>
<dbReference type="RefSeq" id="WP_310921290.1">
    <property type="nucleotide sequence ID" value="NZ_JAMQON010000006.1"/>
</dbReference>